<reference evidence="3" key="2">
    <citation type="submission" date="2022-01" db="EMBL/GenBank/DDBJ databases">
        <authorList>
            <person name="Yamashiro T."/>
            <person name="Shiraishi A."/>
            <person name="Satake H."/>
            <person name="Nakayama K."/>
        </authorList>
    </citation>
    <scope>NUCLEOTIDE SEQUENCE</scope>
</reference>
<dbReference type="Pfam" id="PF05699">
    <property type="entry name" value="Dimer_Tnp_hAT"/>
    <property type="match status" value="1"/>
</dbReference>
<dbReference type="InterPro" id="IPR012337">
    <property type="entry name" value="RNaseH-like_sf"/>
</dbReference>
<sequence length="261" mass="28908">MPPVITCAAALNSCFNVSGVELLIESISTDLECFDDGFATKAKERFNGYFLGLYNTYYVKYGNPTTQSTSATSSSTQSAGNRMTNLLNRLKDHSNKRARNDRLTSSEYERYLSSDFISHLRPDEFVGYNVLGFWKEKESMFPILSRMAQDMLSVQATSVASESAFSTSGQVLSIRRTRLTLASLEMCMCLKDHLNAQDRIQNTSSLEHSLDFEEDILEEEVQDNEAIPLSDEEIALDEAASEAMSNGSGSGGEDVDLTLSD</sequence>
<evidence type="ECO:0000313" key="4">
    <source>
        <dbReference type="Proteomes" id="UP001151760"/>
    </source>
</evidence>
<evidence type="ECO:0000256" key="1">
    <source>
        <dbReference type="SAM" id="MobiDB-lite"/>
    </source>
</evidence>
<dbReference type="SUPFAM" id="SSF53098">
    <property type="entry name" value="Ribonuclease H-like"/>
    <property type="match status" value="1"/>
</dbReference>
<feature type="domain" description="HAT C-terminal dimerisation" evidence="2">
    <location>
        <begin position="107"/>
        <end position="193"/>
    </location>
</feature>
<name>A0ABQ5I921_9ASTR</name>
<feature type="region of interest" description="Disordered" evidence="1">
    <location>
        <begin position="239"/>
        <end position="261"/>
    </location>
</feature>
<gene>
    <name evidence="3" type="ORF">Tco_1092101</name>
</gene>
<accession>A0ABQ5I921</accession>
<dbReference type="EMBL" id="BQNB010020495">
    <property type="protein sequence ID" value="GJT96583.1"/>
    <property type="molecule type" value="Genomic_DNA"/>
</dbReference>
<dbReference type="PANTHER" id="PTHR23272">
    <property type="entry name" value="BED FINGER-RELATED"/>
    <property type="match status" value="1"/>
</dbReference>
<dbReference type="Proteomes" id="UP001151760">
    <property type="component" value="Unassembled WGS sequence"/>
</dbReference>
<dbReference type="InterPro" id="IPR008906">
    <property type="entry name" value="HATC_C_dom"/>
</dbReference>
<evidence type="ECO:0000259" key="2">
    <source>
        <dbReference type="Pfam" id="PF05699"/>
    </source>
</evidence>
<proteinExistence type="predicted"/>
<comment type="caution">
    <text evidence="3">The sequence shown here is derived from an EMBL/GenBank/DDBJ whole genome shotgun (WGS) entry which is preliminary data.</text>
</comment>
<protein>
    <submittedName>
        <fullName evidence="3">Zinc finger BED domain-containing protein RICESLEEPER 2</fullName>
    </submittedName>
</protein>
<dbReference type="PANTHER" id="PTHR23272:SF190">
    <property type="entry name" value="ZINC FINGER, BED-TYPE-RELATED"/>
    <property type="match status" value="1"/>
</dbReference>
<organism evidence="3 4">
    <name type="scientific">Tanacetum coccineum</name>
    <dbReference type="NCBI Taxonomy" id="301880"/>
    <lineage>
        <taxon>Eukaryota</taxon>
        <taxon>Viridiplantae</taxon>
        <taxon>Streptophyta</taxon>
        <taxon>Embryophyta</taxon>
        <taxon>Tracheophyta</taxon>
        <taxon>Spermatophyta</taxon>
        <taxon>Magnoliopsida</taxon>
        <taxon>eudicotyledons</taxon>
        <taxon>Gunneridae</taxon>
        <taxon>Pentapetalae</taxon>
        <taxon>asterids</taxon>
        <taxon>campanulids</taxon>
        <taxon>Asterales</taxon>
        <taxon>Asteraceae</taxon>
        <taxon>Asteroideae</taxon>
        <taxon>Anthemideae</taxon>
        <taxon>Anthemidinae</taxon>
        <taxon>Tanacetum</taxon>
    </lineage>
</organism>
<evidence type="ECO:0000313" key="3">
    <source>
        <dbReference type="EMBL" id="GJT96583.1"/>
    </source>
</evidence>
<keyword evidence="4" id="KW-1185">Reference proteome</keyword>
<reference evidence="3" key="1">
    <citation type="journal article" date="2022" name="Int. J. Mol. Sci.">
        <title>Draft Genome of Tanacetum Coccineum: Genomic Comparison of Closely Related Tanacetum-Family Plants.</title>
        <authorList>
            <person name="Yamashiro T."/>
            <person name="Shiraishi A."/>
            <person name="Nakayama K."/>
            <person name="Satake H."/>
        </authorList>
    </citation>
    <scope>NUCLEOTIDE SEQUENCE</scope>
</reference>